<keyword evidence="2" id="KW-1185">Reference proteome</keyword>
<dbReference type="InterPro" id="IPR044053">
    <property type="entry name" value="AsaB-like"/>
</dbReference>
<accession>A0ABT4Z9N7</accession>
<proteinExistence type="predicted"/>
<organism evidence="1 2">
    <name type="scientific">Paracoccus onchidii</name>
    <dbReference type="NCBI Taxonomy" id="3017813"/>
    <lineage>
        <taxon>Bacteria</taxon>
        <taxon>Pseudomonadati</taxon>
        <taxon>Pseudomonadota</taxon>
        <taxon>Alphaproteobacteria</taxon>
        <taxon>Rhodobacterales</taxon>
        <taxon>Paracoccaceae</taxon>
        <taxon>Paracoccus</taxon>
    </lineage>
</organism>
<protein>
    <submittedName>
        <fullName evidence="1">CmcJ/NvfI family oxidoreductase</fullName>
    </submittedName>
</protein>
<comment type="caution">
    <text evidence="1">The sequence shown here is derived from an EMBL/GenBank/DDBJ whole genome shotgun (WGS) entry which is preliminary data.</text>
</comment>
<dbReference type="NCBIfam" id="NF041278">
    <property type="entry name" value="CmcJ_NvfI_EfuI"/>
    <property type="match status" value="1"/>
</dbReference>
<gene>
    <name evidence="1" type="ORF">PAF17_00895</name>
</gene>
<dbReference type="RefSeq" id="WP_271887193.1">
    <property type="nucleotide sequence ID" value="NZ_JAQBIE010000001.1"/>
</dbReference>
<dbReference type="PANTHER" id="PTHR34598">
    <property type="entry name" value="BLL6449 PROTEIN"/>
    <property type="match status" value="1"/>
</dbReference>
<name>A0ABT4Z9N7_9RHOB</name>
<dbReference type="Proteomes" id="UP001165641">
    <property type="component" value="Unassembled WGS sequence"/>
</dbReference>
<dbReference type="PANTHER" id="PTHR34598:SF3">
    <property type="entry name" value="OXIDOREDUCTASE AN1597"/>
    <property type="match status" value="1"/>
</dbReference>
<evidence type="ECO:0000313" key="1">
    <source>
        <dbReference type="EMBL" id="MDB6176062.1"/>
    </source>
</evidence>
<sequence length="258" mass="29284">MSNTGRVNYHVHAPYRQSFVIDADGVAGNLISPELAETQITLNDLRIAGSTIYARDGVAFETYPSAITDFSDMQDWRQQYDRELAALLTDRLAAREVIVFDHTLRVDDPDANRKPARNVHSDYSPEGAEKRLVDLLGPQRAADWQDGHYAFINIWRPVENPINSAPLGFVRPASVPHEDWIKIDLIYPDRRGNIMGLVANKHHEWIYQSCMNPNEIVYFNIYDNRGLPSVAHSAIDLVENPGITSVRKSLESRTLVRF</sequence>
<reference evidence="1" key="1">
    <citation type="submission" date="2022-12" db="EMBL/GenBank/DDBJ databases">
        <title>Paracoccus onchidii sp. nov., isolated from a marine invertebrate from the South China Sea.</title>
        <authorList>
            <person name="Xu S."/>
            <person name="Liu Z."/>
            <person name="Xu Y."/>
        </authorList>
    </citation>
    <scope>NUCLEOTIDE SEQUENCE</scope>
    <source>
        <strain evidence="1">Z330</strain>
    </source>
</reference>
<evidence type="ECO:0000313" key="2">
    <source>
        <dbReference type="Proteomes" id="UP001165641"/>
    </source>
</evidence>
<dbReference type="EMBL" id="JAQBIE010000001">
    <property type="protein sequence ID" value="MDB6176062.1"/>
    <property type="molecule type" value="Genomic_DNA"/>
</dbReference>